<protein>
    <recommendedName>
        <fullName evidence="6">4-(hydroxymethyl)benzenesulfonate dehydrogenase</fullName>
        <ecNumber evidence="6">1.1.1.257</ecNumber>
    </recommendedName>
    <alternativeName>
        <fullName evidence="7">Toluenesulfonate aldehyde dehydrogenase TsaD</fullName>
    </alternativeName>
</protein>
<comment type="function">
    <text evidence="5">Involved in the toluene-4-sulfonate degradation pathway. Does not discriminate between the sulfonate and the carboxyl substituents and can also be involved in the p-toluenecarboxylate degradation pathway.</text>
</comment>
<proteinExistence type="inferred from homology"/>
<dbReference type="FunFam" id="3.40.605.10:FF:000007">
    <property type="entry name" value="NAD/NADP-dependent betaine aldehyde dehydrogenase"/>
    <property type="match status" value="1"/>
</dbReference>
<dbReference type="RefSeq" id="WP_201683766.1">
    <property type="nucleotide sequence ID" value="NZ_JAEQNA010000003.1"/>
</dbReference>
<dbReference type="InterPro" id="IPR016161">
    <property type="entry name" value="Ald_DH/histidinol_DH"/>
</dbReference>
<dbReference type="PANTHER" id="PTHR11699">
    <property type="entry name" value="ALDEHYDE DEHYDROGENASE-RELATED"/>
    <property type="match status" value="1"/>
</dbReference>
<comment type="similarity">
    <text evidence="1 9">Belongs to the aldehyde dehydrogenase family.</text>
</comment>
<dbReference type="InterPro" id="IPR016162">
    <property type="entry name" value="Ald_DH_N"/>
</dbReference>
<evidence type="ECO:0000313" key="11">
    <source>
        <dbReference type="EMBL" id="MBL0420682.1"/>
    </source>
</evidence>
<dbReference type="PROSITE" id="PS00070">
    <property type="entry name" value="ALDEHYDE_DEHYDR_CYS"/>
    <property type="match status" value="1"/>
</dbReference>
<name>A0A937D4U8_9BURK</name>
<dbReference type="InterPro" id="IPR016160">
    <property type="entry name" value="Ald_DH_CS_CYS"/>
</dbReference>
<accession>A0A937D4U8</accession>
<dbReference type="SUPFAM" id="SSF53720">
    <property type="entry name" value="ALDH-like"/>
    <property type="match status" value="1"/>
</dbReference>
<gene>
    <name evidence="11" type="ORF">JI739_10035</name>
</gene>
<evidence type="ECO:0000259" key="10">
    <source>
        <dbReference type="Pfam" id="PF00171"/>
    </source>
</evidence>
<evidence type="ECO:0000256" key="1">
    <source>
        <dbReference type="ARBA" id="ARBA00009986"/>
    </source>
</evidence>
<dbReference type="InterPro" id="IPR016163">
    <property type="entry name" value="Ald_DH_C"/>
</dbReference>
<dbReference type="Pfam" id="PF00171">
    <property type="entry name" value="Aldedh"/>
    <property type="match status" value="1"/>
</dbReference>
<keyword evidence="3 9" id="KW-0560">Oxidoreductase</keyword>
<evidence type="ECO:0000313" key="12">
    <source>
        <dbReference type="Proteomes" id="UP000613011"/>
    </source>
</evidence>
<feature type="active site" evidence="8">
    <location>
        <position position="251"/>
    </location>
</feature>
<reference evidence="11" key="1">
    <citation type="submission" date="2021-01" db="EMBL/GenBank/DDBJ databases">
        <title>Ramlibacter sp. strain AW1 16S ribosomal RNA gene Genome sequencing and assembly.</title>
        <authorList>
            <person name="Kang M."/>
        </authorList>
    </citation>
    <scope>NUCLEOTIDE SEQUENCE</scope>
    <source>
        <strain evidence="11">AW1</strain>
    </source>
</reference>
<evidence type="ECO:0000256" key="4">
    <source>
        <dbReference type="ARBA" id="ARBA00051407"/>
    </source>
</evidence>
<organism evidence="11 12">
    <name type="scientific">Ramlibacter aurantiacus</name>
    <dbReference type="NCBI Taxonomy" id="2801330"/>
    <lineage>
        <taxon>Bacteria</taxon>
        <taxon>Pseudomonadati</taxon>
        <taxon>Pseudomonadota</taxon>
        <taxon>Betaproteobacteria</taxon>
        <taxon>Burkholderiales</taxon>
        <taxon>Comamonadaceae</taxon>
        <taxon>Ramlibacter</taxon>
    </lineage>
</organism>
<dbReference type="EC" id="1.1.1.257" evidence="6"/>
<dbReference type="Gene3D" id="3.40.309.10">
    <property type="entry name" value="Aldehyde Dehydrogenase, Chain A, domain 2"/>
    <property type="match status" value="1"/>
</dbReference>
<dbReference type="GO" id="GO:0016620">
    <property type="term" value="F:oxidoreductase activity, acting on the aldehyde or oxo group of donors, NAD or NADP as acceptor"/>
    <property type="evidence" value="ECO:0007669"/>
    <property type="project" value="InterPro"/>
</dbReference>
<keyword evidence="12" id="KW-1185">Reference proteome</keyword>
<comment type="subunit">
    <text evidence="2">Homodimer.</text>
</comment>
<sequence length="488" mass="52424">MKQLQKLQICVGGEWRLGRGDEFVDVDPATENPIAVLRAADTADVDEAVDRASVAFRTSGWAQRLPHERASVLHRVAQLIRENSEALALKQSLDNGKPIRETRALVGSAAGTFQFFAAALETFEDDITPSRGAYLSMSVHEPLGVVAGISPWNSPIASEAQKLAPALAAGNAVLLKPAEATPLMALELARLCEQAGVPRGLVSVLPGKGSVIGDVITRHPLVRRVSFTGGTRTGRHIAGIAAAKMMPVSLELGGKSPTIVLEDADLAHAVNGVLFGIFSSSGQSCIAGSRLFVARSIYPAFMDALAASAERLRVGDPRSEATQIGPLITETHRDSVERYVSLGLSEGGRIRIGGSRPDIEHGFFYRPTIIEGLGNSCRTAQDEIFGPVLVAMPFDSEADLVQQANESSYALAAGIWTRDYKSAWRLGRAIQAGTVWINTYKQLSISTPFGGWKESGLGREKGRRGIVQYMDQKSLYWGLNDEPLPWAA</sequence>
<dbReference type="InterPro" id="IPR015590">
    <property type="entry name" value="Aldehyde_DH_dom"/>
</dbReference>
<evidence type="ECO:0000256" key="8">
    <source>
        <dbReference type="PROSITE-ProRule" id="PRU10007"/>
    </source>
</evidence>
<evidence type="ECO:0000256" key="3">
    <source>
        <dbReference type="ARBA" id="ARBA00023002"/>
    </source>
</evidence>
<evidence type="ECO:0000256" key="6">
    <source>
        <dbReference type="ARBA" id="ARBA00066857"/>
    </source>
</evidence>
<evidence type="ECO:0000256" key="5">
    <source>
        <dbReference type="ARBA" id="ARBA00056807"/>
    </source>
</evidence>
<dbReference type="PROSITE" id="PS00687">
    <property type="entry name" value="ALDEHYDE_DEHYDR_GLU"/>
    <property type="match status" value="1"/>
</dbReference>
<evidence type="ECO:0000256" key="9">
    <source>
        <dbReference type="RuleBase" id="RU003345"/>
    </source>
</evidence>
<dbReference type="AlphaFoldDB" id="A0A937D4U8"/>
<evidence type="ECO:0000256" key="7">
    <source>
        <dbReference type="ARBA" id="ARBA00079883"/>
    </source>
</evidence>
<dbReference type="Gene3D" id="3.40.605.10">
    <property type="entry name" value="Aldehyde Dehydrogenase, Chain A, domain 1"/>
    <property type="match status" value="1"/>
</dbReference>
<dbReference type="InterPro" id="IPR029510">
    <property type="entry name" value="Ald_DH_CS_GLU"/>
</dbReference>
<dbReference type="Proteomes" id="UP000613011">
    <property type="component" value="Unassembled WGS sequence"/>
</dbReference>
<evidence type="ECO:0000256" key="2">
    <source>
        <dbReference type="ARBA" id="ARBA00011738"/>
    </source>
</evidence>
<dbReference type="FunFam" id="3.40.309.10:FF:000012">
    <property type="entry name" value="Betaine aldehyde dehydrogenase"/>
    <property type="match status" value="1"/>
</dbReference>
<dbReference type="CDD" id="cd07114">
    <property type="entry name" value="ALDH_DhaS"/>
    <property type="match status" value="1"/>
</dbReference>
<comment type="caution">
    <text evidence="11">The sequence shown here is derived from an EMBL/GenBank/DDBJ whole genome shotgun (WGS) entry which is preliminary data.</text>
</comment>
<dbReference type="EMBL" id="JAEQNA010000003">
    <property type="protein sequence ID" value="MBL0420682.1"/>
    <property type="molecule type" value="Genomic_DNA"/>
</dbReference>
<dbReference type="GO" id="GO:0018462">
    <property type="term" value="F:4-(hydroxymethyl)benzenesulfonate dehydrogenase activity"/>
    <property type="evidence" value="ECO:0007669"/>
    <property type="project" value="UniProtKB-EC"/>
</dbReference>
<comment type="catalytic activity">
    <reaction evidence="4">
        <text>4-(hydroxymethyl)benzenesulfonate + NAD(+) = 4-formylbenzenesulfonate + NADH + H(+)</text>
        <dbReference type="Rhea" id="RHEA:24412"/>
        <dbReference type="ChEBI" id="CHEBI:11944"/>
        <dbReference type="ChEBI" id="CHEBI:11987"/>
        <dbReference type="ChEBI" id="CHEBI:15378"/>
        <dbReference type="ChEBI" id="CHEBI:57540"/>
        <dbReference type="ChEBI" id="CHEBI:57945"/>
        <dbReference type="EC" id="1.1.1.257"/>
    </reaction>
</comment>
<feature type="domain" description="Aldehyde dehydrogenase" evidence="10">
    <location>
        <begin position="18"/>
        <end position="474"/>
    </location>
</feature>